<dbReference type="InterPro" id="IPR028081">
    <property type="entry name" value="Leu-bd"/>
</dbReference>
<feature type="signal peptide" evidence="4">
    <location>
        <begin position="1"/>
        <end position="30"/>
    </location>
</feature>
<dbReference type="PANTHER" id="PTHR30483">
    <property type="entry name" value="LEUCINE-SPECIFIC-BINDING PROTEIN"/>
    <property type="match status" value="1"/>
</dbReference>
<keyword evidence="2 4" id="KW-0732">Signal</keyword>
<dbReference type="Gene3D" id="3.40.50.2300">
    <property type="match status" value="2"/>
</dbReference>
<comment type="caution">
    <text evidence="6">The sequence shown here is derived from an EMBL/GenBank/DDBJ whole genome shotgun (WGS) entry which is preliminary data.</text>
</comment>
<reference evidence="6 7" key="1">
    <citation type="submission" date="2024-03" db="EMBL/GenBank/DDBJ databases">
        <title>High-quality draft genome sequencing of Tistrella sp. BH-R2-4.</title>
        <authorList>
            <person name="Dong C."/>
        </authorList>
    </citation>
    <scope>NUCLEOTIDE SEQUENCE [LARGE SCALE GENOMIC DNA]</scope>
    <source>
        <strain evidence="6 7">BH-R2-4</strain>
    </source>
</reference>
<dbReference type="EMBL" id="JBBKTW010000009">
    <property type="protein sequence ID" value="MEN2991013.1"/>
    <property type="molecule type" value="Genomic_DNA"/>
</dbReference>
<dbReference type="Pfam" id="PF13458">
    <property type="entry name" value="Peripla_BP_6"/>
    <property type="match status" value="1"/>
</dbReference>
<dbReference type="InterPro" id="IPR028082">
    <property type="entry name" value="Peripla_BP_I"/>
</dbReference>
<protein>
    <submittedName>
        <fullName evidence="6">ABC transporter substrate-binding protein</fullName>
    </submittedName>
</protein>
<keyword evidence="7" id="KW-1185">Reference proteome</keyword>
<sequence>MTTDTRRTWHAICLGLAVPAMQMVAAPAMAAETLKIGAPESISGDWAPYTAAHGLRCMAELVNEAGEYQIELLVKDSKSEPQLAIALAQQMLDDEVIAVSGTPASDSLIPIGQLAAEYGAITFSAMNTQVEMFAAGLDNFVTVAVPDPHNAAATAKVAYDQGARSVVLFVSDVVGTWTRALPGWFGEVFERQGGKVLGSIEYPGFGITDWSPFISKLKAMDPAPDAIHISSINPDVGVLIRQLRAAGMSTMVLGSDGFDDVTLASVAGGAANVDGTVFFAAHGFPTEGGALASFQADCAKRGYEINGAFFGLGGDVIKLMVGAARAAGSTEPKAMLEAIYTKGPFEIVTAPSVSYDNPWHYPIKEVPVMGFKDGKPILIASTIPADVPHFKK</sequence>
<gene>
    <name evidence="6" type="ORF">WG926_22065</name>
</gene>
<evidence type="ECO:0000313" key="7">
    <source>
        <dbReference type="Proteomes" id="UP001413721"/>
    </source>
</evidence>
<keyword evidence="3" id="KW-0813">Transport</keyword>
<feature type="domain" description="Leucine-binding protein" evidence="5">
    <location>
        <begin position="33"/>
        <end position="374"/>
    </location>
</feature>
<dbReference type="InterPro" id="IPR051010">
    <property type="entry name" value="BCAA_transport"/>
</dbReference>
<feature type="chain" id="PRO_5046553177" evidence="4">
    <location>
        <begin position="31"/>
        <end position="392"/>
    </location>
</feature>
<dbReference type="PANTHER" id="PTHR30483:SF6">
    <property type="entry name" value="PERIPLASMIC BINDING PROTEIN OF ABC TRANSPORTER FOR NATURAL AMINO ACIDS"/>
    <property type="match status" value="1"/>
</dbReference>
<keyword evidence="3" id="KW-0029">Amino-acid transport</keyword>
<name>A0ABU9YQC0_9PROT</name>
<evidence type="ECO:0000256" key="3">
    <source>
        <dbReference type="ARBA" id="ARBA00022970"/>
    </source>
</evidence>
<evidence type="ECO:0000256" key="2">
    <source>
        <dbReference type="ARBA" id="ARBA00022729"/>
    </source>
</evidence>
<comment type="similarity">
    <text evidence="1">Belongs to the leucine-binding protein family.</text>
</comment>
<evidence type="ECO:0000256" key="1">
    <source>
        <dbReference type="ARBA" id="ARBA00010062"/>
    </source>
</evidence>
<evidence type="ECO:0000256" key="4">
    <source>
        <dbReference type="SAM" id="SignalP"/>
    </source>
</evidence>
<dbReference type="Proteomes" id="UP001413721">
    <property type="component" value="Unassembled WGS sequence"/>
</dbReference>
<dbReference type="RefSeq" id="WP_345933644.1">
    <property type="nucleotide sequence ID" value="NZ_JBBKTV010000005.1"/>
</dbReference>
<evidence type="ECO:0000313" key="6">
    <source>
        <dbReference type="EMBL" id="MEN2991013.1"/>
    </source>
</evidence>
<accession>A0ABU9YQC0</accession>
<proteinExistence type="inferred from homology"/>
<organism evidence="6 7">
    <name type="scientific">Tistrella arctica</name>
    <dbReference type="NCBI Taxonomy" id="3133430"/>
    <lineage>
        <taxon>Bacteria</taxon>
        <taxon>Pseudomonadati</taxon>
        <taxon>Pseudomonadota</taxon>
        <taxon>Alphaproteobacteria</taxon>
        <taxon>Geminicoccales</taxon>
        <taxon>Geminicoccaceae</taxon>
        <taxon>Tistrella</taxon>
    </lineage>
</organism>
<dbReference type="SUPFAM" id="SSF53822">
    <property type="entry name" value="Periplasmic binding protein-like I"/>
    <property type="match status" value="1"/>
</dbReference>
<evidence type="ECO:0000259" key="5">
    <source>
        <dbReference type="Pfam" id="PF13458"/>
    </source>
</evidence>